<dbReference type="Proteomes" id="UP000321118">
    <property type="component" value="Unassembled WGS sequence"/>
</dbReference>
<dbReference type="GO" id="GO:0008270">
    <property type="term" value="F:zinc ion binding"/>
    <property type="evidence" value="ECO:0007669"/>
    <property type="project" value="InterPro"/>
</dbReference>
<comment type="catalytic activity">
    <reaction evidence="1">
        <text>D-mannose 6-phosphate = D-fructose 6-phosphate</text>
        <dbReference type="Rhea" id="RHEA:12356"/>
        <dbReference type="ChEBI" id="CHEBI:58735"/>
        <dbReference type="ChEBI" id="CHEBI:61527"/>
        <dbReference type="EC" id="5.3.1.8"/>
    </reaction>
</comment>
<dbReference type="PIRSF" id="PIRSF001480">
    <property type="entry name" value="Mannose-6-phosphate_isomerase"/>
    <property type="match status" value="1"/>
</dbReference>
<dbReference type="SUPFAM" id="SSF51182">
    <property type="entry name" value="RmlC-like cupins"/>
    <property type="match status" value="1"/>
</dbReference>
<feature type="binding site" evidence="8">
    <location>
        <position position="98"/>
    </location>
    <ligand>
        <name>Zn(2+)</name>
        <dbReference type="ChEBI" id="CHEBI:29105"/>
    </ligand>
</feature>
<dbReference type="GO" id="GO:0004476">
    <property type="term" value="F:mannose-6-phosphate isomerase activity"/>
    <property type="evidence" value="ECO:0007669"/>
    <property type="project" value="UniProtKB-EC"/>
</dbReference>
<keyword evidence="6 10" id="KW-0413">Isomerase</keyword>
<dbReference type="InterPro" id="IPR014710">
    <property type="entry name" value="RmlC-like_jellyroll"/>
</dbReference>
<comment type="caution">
    <text evidence="10">The sequence shown here is derived from an EMBL/GenBank/DDBJ whole genome shotgun (WGS) entry which is preliminary data.</text>
</comment>
<keyword evidence="11" id="KW-1185">Reference proteome</keyword>
<comment type="cofactor">
    <cofactor evidence="8">
        <name>Zn(2+)</name>
        <dbReference type="ChEBI" id="CHEBI:29105"/>
    </cofactor>
    <text evidence="8">Binds 1 zinc ion per subunit.</text>
</comment>
<dbReference type="EMBL" id="BJUB01000006">
    <property type="protein sequence ID" value="GEK21676.1"/>
    <property type="molecule type" value="Genomic_DNA"/>
</dbReference>
<comment type="similarity">
    <text evidence="2">Belongs to the mannose-6-phosphate isomerase type 1 family.</text>
</comment>
<dbReference type="EC" id="5.3.1.8" evidence="3"/>
<dbReference type="PROSITE" id="PS00965">
    <property type="entry name" value="PMI_I_1"/>
    <property type="match status" value="1"/>
</dbReference>
<dbReference type="GO" id="GO:0005829">
    <property type="term" value="C:cytosol"/>
    <property type="evidence" value="ECO:0007669"/>
    <property type="project" value="TreeGrafter"/>
</dbReference>
<evidence type="ECO:0000256" key="3">
    <source>
        <dbReference type="ARBA" id="ARBA00011956"/>
    </source>
</evidence>
<organism evidence="10 11">
    <name type="scientific">Cellulomonas xylanilytica</name>
    <dbReference type="NCBI Taxonomy" id="233583"/>
    <lineage>
        <taxon>Bacteria</taxon>
        <taxon>Bacillati</taxon>
        <taxon>Actinomycetota</taxon>
        <taxon>Actinomycetes</taxon>
        <taxon>Micrococcales</taxon>
        <taxon>Cellulomonadaceae</taxon>
        <taxon>Cellulomonas</taxon>
    </lineage>
</organism>
<proteinExistence type="inferred from homology"/>
<evidence type="ECO:0000256" key="6">
    <source>
        <dbReference type="ARBA" id="ARBA00023235"/>
    </source>
</evidence>
<evidence type="ECO:0000256" key="1">
    <source>
        <dbReference type="ARBA" id="ARBA00000757"/>
    </source>
</evidence>
<feature type="binding site" evidence="8">
    <location>
        <position position="262"/>
    </location>
    <ligand>
        <name>Zn(2+)</name>
        <dbReference type="ChEBI" id="CHEBI:29105"/>
    </ligand>
</feature>
<evidence type="ECO:0000256" key="4">
    <source>
        <dbReference type="ARBA" id="ARBA00022723"/>
    </source>
</evidence>
<dbReference type="PRINTS" id="PR00714">
    <property type="entry name" value="MAN6PISMRASE"/>
</dbReference>
<dbReference type="RefSeq" id="WP_146927464.1">
    <property type="nucleotide sequence ID" value="NZ_BJUB01000006.1"/>
</dbReference>
<evidence type="ECO:0000256" key="2">
    <source>
        <dbReference type="ARBA" id="ARBA00010772"/>
    </source>
</evidence>
<dbReference type="PANTHER" id="PTHR10309">
    <property type="entry name" value="MANNOSE-6-PHOSPHATE ISOMERASE"/>
    <property type="match status" value="1"/>
</dbReference>
<dbReference type="CDD" id="cd07011">
    <property type="entry name" value="cupin_PMI_type_I_N"/>
    <property type="match status" value="1"/>
</dbReference>
<evidence type="ECO:0000256" key="5">
    <source>
        <dbReference type="ARBA" id="ARBA00022833"/>
    </source>
</evidence>
<dbReference type="AlphaFoldDB" id="A0A510V4E8"/>
<evidence type="ECO:0000256" key="7">
    <source>
        <dbReference type="PIRSR" id="PIRSR001480-1"/>
    </source>
</evidence>
<dbReference type="Pfam" id="PF20511">
    <property type="entry name" value="PMI_typeI_cat"/>
    <property type="match status" value="1"/>
</dbReference>
<dbReference type="PANTHER" id="PTHR10309:SF0">
    <property type="entry name" value="MANNOSE-6-PHOSPHATE ISOMERASE"/>
    <property type="match status" value="1"/>
</dbReference>
<dbReference type="NCBIfam" id="TIGR00218">
    <property type="entry name" value="manA"/>
    <property type="match status" value="1"/>
</dbReference>
<keyword evidence="5 8" id="KW-0862">Zinc</keyword>
<accession>A0A510V4E8</accession>
<dbReference type="InterPro" id="IPR011051">
    <property type="entry name" value="RmlC_Cupin_sf"/>
</dbReference>
<dbReference type="InterPro" id="IPR018050">
    <property type="entry name" value="Pmannose_isomerase-type1_CS"/>
</dbReference>
<sequence length="398" mass="41959">MYRITPAIQHYAWGSTTAIPDVLAMVPDGRPVAEAWFGAHTSAAATVQTADGPQGLDQLIAVDPALHLGADVTSRFGAHLPYLLKIIAANAPLSLQVHPTLERARAGFAAEDAAGIPVSAPERSYRDDNHKPELVYALSRLDAMVGFRAPRRAAELLADLDTPLAADLHALLAADPSSEGVRTAFEWLLQPETRPAAADVAKFAEACARRLADGSPSPRTDRTVMRLAAAYPGDPGAVTSVLLNPVTLQRGEALFVPAGTVHAYLQGVGVEIMANSDNVLRAGLTRKHVDVVELLDNVDCVAAPPIRIAPERVFTSTRIFYAPVDDFELSVTRLTDDGATRLPGRGPRIVLCLEGEVELGAQDGSTLALTRGQAVFVPASDGALTGSGDATVVQADVP</sequence>
<dbReference type="GO" id="GO:0009298">
    <property type="term" value="P:GDP-mannose biosynthetic process"/>
    <property type="evidence" value="ECO:0007669"/>
    <property type="project" value="InterPro"/>
</dbReference>
<protein>
    <recommendedName>
        <fullName evidence="3">mannose-6-phosphate isomerase</fullName>
        <ecNumber evidence="3">5.3.1.8</ecNumber>
    </recommendedName>
</protein>
<keyword evidence="4 8" id="KW-0479">Metal-binding</keyword>
<dbReference type="InterPro" id="IPR046457">
    <property type="entry name" value="PMI_typeI_cat"/>
</dbReference>
<feature type="active site" evidence="7">
    <location>
        <position position="281"/>
    </location>
</feature>
<gene>
    <name evidence="10" type="ORF">CXY01_21960</name>
</gene>
<reference evidence="10 11" key="1">
    <citation type="submission" date="2019-07" db="EMBL/GenBank/DDBJ databases">
        <title>Whole genome shotgun sequence of Cellulomonas xylanilytica NBRC 101102.</title>
        <authorList>
            <person name="Hosoyama A."/>
            <person name="Uohara A."/>
            <person name="Ohji S."/>
            <person name="Ichikawa N."/>
        </authorList>
    </citation>
    <scope>NUCLEOTIDE SEQUENCE [LARGE SCALE GENOMIC DNA]</scope>
    <source>
        <strain evidence="10 11">NBRC 101102</strain>
    </source>
</reference>
<dbReference type="InterPro" id="IPR001250">
    <property type="entry name" value="Man6P_Isoase-1"/>
</dbReference>
<evidence type="ECO:0000259" key="9">
    <source>
        <dbReference type="Pfam" id="PF20511"/>
    </source>
</evidence>
<feature type="binding site" evidence="8">
    <location>
        <position position="96"/>
    </location>
    <ligand>
        <name>Zn(2+)</name>
        <dbReference type="ChEBI" id="CHEBI:29105"/>
    </ligand>
</feature>
<dbReference type="OrthoDB" id="9792649at2"/>
<name>A0A510V4E8_9CELL</name>
<dbReference type="InterPro" id="IPR016305">
    <property type="entry name" value="Mannose-6-P_Isomerase"/>
</dbReference>
<evidence type="ECO:0000313" key="11">
    <source>
        <dbReference type="Proteomes" id="UP000321118"/>
    </source>
</evidence>
<dbReference type="Gene3D" id="1.10.441.10">
    <property type="entry name" value="Phosphomannose Isomerase, domain 2"/>
    <property type="match status" value="1"/>
</dbReference>
<feature type="domain" description="Phosphomannose isomerase type I catalytic" evidence="9">
    <location>
        <begin position="1"/>
        <end position="148"/>
    </location>
</feature>
<evidence type="ECO:0000313" key="10">
    <source>
        <dbReference type="EMBL" id="GEK21676.1"/>
    </source>
</evidence>
<evidence type="ECO:0000256" key="8">
    <source>
        <dbReference type="PIRSR" id="PIRSR001480-2"/>
    </source>
</evidence>
<dbReference type="GO" id="GO:0005975">
    <property type="term" value="P:carbohydrate metabolic process"/>
    <property type="evidence" value="ECO:0007669"/>
    <property type="project" value="InterPro"/>
</dbReference>
<dbReference type="Gene3D" id="2.60.120.10">
    <property type="entry name" value="Jelly Rolls"/>
    <property type="match status" value="2"/>
</dbReference>
<feature type="binding site" evidence="8">
    <location>
        <position position="133"/>
    </location>
    <ligand>
        <name>Zn(2+)</name>
        <dbReference type="ChEBI" id="CHEBI:29105"/>
    </ligand>
</feature>